<feature type="compositionally biased region" description="Polar residues" evidence="5">
    <location>
        <begin position="97"/>
        <end position="123"/>
    </location>
</feature>
<dbReference type="GO" id="GO:0005774">
    <property type="term" value="C:vacuolar membrane"/>
    <property type="evidence" value="ECO:0007669"/>
    <property type="project" value="UniProtKB-SubCell"/>
</dbReference>
<dbReference type="GO" id="GO:0051321">
    <property type="term" value="P:meiotic cell cycle"/>
    <property type="evidence" value="ECO:0007669"/>
    <property type="project" value="UniProtKB-UniRule"/>
</dbReference>
<protein>
    <recommendedName>
        <fullName evidence="2 4">Nitrogen permease regulator 3</fullName>
    </recommendedName>
    <alternativeName>
        <fullName evidence="3 4">Required for meiotic nuclear division protein 11</fullName>
    </alternativeName>
</protein>
<keyword evidence="4" id="KW-0469">Meiosis</keyword>
<dbReference type="GO" id="GO:1904262">
    <property type="term" value="P:negative regulation of TORC1 signaling"/>
    <property type="evidence" value="ECO:0007669"/>
    <property type="project" value="TreeGrafter"/>
</dbReference>
<comment type="similarity">
    <text evidence="1 4">Belongs to the NPR3 family.</text>
</comment>
<accession>A0A2V1ADL0</accession>
<feature type="domain" description="GATOR1 complex protein NPRL3 C-terminal HTH" evidence="6">
    <location>
        <begin position="676"/>
        <end position="740"/>
    </location>
</feature>
<feature type="compositionally biased region" description="Basic and acidic residues" evidence="5">
    <location>
        <begin position="579"/>
        <end position="591"/>
    </location>
</feature>
<evidence type="ECO:0000256" key="5">
    <source>
        <dbReference type="SAM" id="MobiDB-lite"/>
    </source>
</evidence>
<keyword evidence="4" id="KW-0732">Signal</keyword>
<dbReference type="EMBL" id="PKFP01000004">
    <property type="protein sequence ID" value="PVH15775.1"/>
    <property type="molecule type" value="Genomic_DNA"/>
</dbReference>
<dbReference type="GO" id="GO:0010508">
    <property type="term" value="P:positive regulation of autophagy"/>
    <property type="evidence" value="ECO:0007669"/>
    <property type="project" value="TreeGrafter"/>
</dbReference>
<dbReference type="VEuPathDB" id="FungiDB:CXQ87_003629"/>
<comment type="function">
    <text evidence="4">Mediates inactivation of the TORC1 complex in response to amino acid starvation. Required for meiotic nuclear division.</text>
</comment>
<evidence type="ECO:0000313" key="8">
    <source>
        <dbReference type="Proteomes" id="UP000244406"/>
    </source>
</evidence>
<dbReference type="AlphaFoldDB" id="A0A2V1ADL0"/>
<reference evidence="7 8" key="1">
    <citation type="submission" date="2017-12" db="EMBL/GenBank/DDBJ databases">
        <title>Genome Sequence of the Amphotericin B-resistant Candida duobushaemulonii strain, B09383.</title>
        <authorList>
            <person name="Chow N.A."/>
            <person name="Gade L."/>
            <person name="Batra D."/>
            <person name="Rowe L.A."/>
            <person name="Loparev V.N."/>
            <person name="Litvintseva A.P."/>
        </authorList>
    </citation>
    <scope>NUCLEOTIDE SEQUENCE [LARGE SCALE GENOMIC DNA]</scope>
    <source>
        <strain evidence="7 8">B09383</strain>
    </source>
</reference>
<evidence type="ECO:0000259" key="6">
    <source>
        <dbReference type="Pfam" id="PF24064"/>
    </source>
</evidence>
<keyword evidence="8" id="KW-1185">Reference proteome</keyword>
<evidence type="ECO:0000256" key="4">
    <source>
        <dbReference type="RuleBase" id="RU368069"/>
    </source>
</evidence>
<dbReference type="PANTHER" id="PTHR13153:SF5">
    <property type="entry name" value="GATOR COMPLEX PROTEIN NPRL3"/>
    <property type="match status" value="1"/>
</dbReference>
<dbReference type="GO" id="GO:0034198">
    <property type="term" value="P:cellular response to amino acid starvation"/>
    <property type="evidence" value="ECO:0007669"/>
    <property type="project" value="TreeGrafter"/>
</dbReference>
<dbReference type="Pfam" id="PF24064">
    <property type="entry name" value="HTH_NPRL3"/>
    <property type="match status" value="1"/>
</dbReference>
<dbReference type="RefSeq" id="XP_025336715.1">
    <property type="nucleotide sequence ID" value="XM_025482097.1"/>
</dbReference>
<dbReference type="GO" id="GO:0038202">
    <property type="term" value="P:TORC1 signaling"/>
    <property type="evidence" value="ECO:0007669"/>
    <property type="project" value="TreeGrafter"/>
</dbReference>
<comment type="caution">
    <text evidence="7">The sequence shown here is derived from an EMBL/GenBank/DDBJ whole genome shotgun (WGS) entry which is preliminary data.</text>
</comment>
<dbReference type="InterPro" id="IPR005365">
    <property type="entry name" value="Npr3"/>
</dbReference>
<dbReference type="Pfam" id="PF03666">
    <property type="entry name" value="NPR3"/>
    <property type="match status" value="1"/>
</dbReference>
<dbReference type="GO" id="GO:1990130">
    <property type="term" value="C:GATOR1 complex"/>
    <property type="evidence" value="ECO:0007669"/>
    <property type="project" value="TreeGrafter"/>
</dbReference>
<dbReference type="PANTHER" id="PTHR13153">
    <property type="entry name" value="CGTHBA PROTEIN -14 GENE PROTEIN"/>
    <property type="match status" value="1"/>
</dbReference>
<evidence type="ECO:0000313" key="7">
    <source>
        <dbReference type="EMBL" id="PVH15775.1"/>
    </source>
</evidence>
<evidence type="ECO:0000256" key="1">
    <source>
        <dbReference type="ARBA" id="ARBA00010546"/>
    </source>
</evidence>
<sequence>MSYNLPCPSLVGLILVASTHNGPHFSFCYPQNLFSDEFNRRKRATSDLDDEDYVQDETGDTPDESLNFNHMSSYLGTKKDIITVLDNQERLKREQSGDAQSGSSIHNGRSSLRQVTSNSSKASTHPPEDTGKIMGFDREYLSEMLCPPRSMCNSRFEVMIENVVFLGLPVHIGADGSWRPGRSERNREKTDNEDENSSNNAMSMFHLVFVLEPPEIERNYRIDEMFYCVTSKLSLVLRYEQSKRDYVWSQIRLISKLKDEWRTQTTLHGSSMSEYLVSKSSLCKLMADCYDAISCSKIATLVVNNKRKSFQIPVKSEFSSLPEPTVPYIPGSHLSSTANMLSSTGLVNLGETTRYHTKGLMNLLLDGSLATGNYGAGEDVNSSDDEDANATSSEDIIYFAILLLDSPEVIIRDLKAEPQSQLARFIRLVRPTESLIKLTNKIKASNEGKSISISQIKSFAFQLIYWRKARVVTPLNSAAIYIVSPMAPFESNFRDDIRAFKENFATLPSLPQFLKLLSARSRKPKQFATIIPSRDHKDLYLSALAWLIRFGYVTQLHTYIWLKIPRKVKMRVDEEEETERGRDPKKKRESDSAQNSAVVDNKVEVDNVVDNKVESAVEVASSPSKAKVLPQKGFHPGSLDSEIDRIESKLGMAKIASNVILEEEDDTILVDPGRASSIQRRWINRVIHEECKLPPDLTAVFYKLLKYMNGKNSLELLLLKENVSRVELRKLLKAIEDFIISVRHW</sequence>
<evidence type="ECO:0000256" key="2">
    <source>
        <dbReference type="ARBA" id="ARBA00017880"/>
    </source>
</evidence>
<feature type="region of interest" description="Disordered" evidence="5">
    <location>
        <begin position="91"/>
        <end position="133"/>
    </location>
</feature>
<proteinExistence type="inferred from homology"/>
<feature type="compositionally biased region" description="Basic and acidic residues" evidence="5">
    <location>
        <begin position="181"/>
        <end position="190"/>
    </location>
</feature>
<dbReference type="InterPro" id="IPR056603">
    <property type="entry name" value="HTH_NPRL3"/>
</dbReference>
<dbReference type="Proteomes" id="UP000244406">
    <property type="component" value="Unassembled WGS sequence"/>
</dbReference>
<organism evidence="7 8">
    <name type="scientific">Candidozyma duobushaemuli</name>
    <dbReference type="NCBI Taxonomy" id="1231522"/>
    <lineage>
        <taxon>Eukaryota</taxon>
        <taxon>Fungi</taxon>
        <taxon>Dikarya</taxon>
        <taxon>Ascomycota</taxon>
        <taxon>Saccharomycotina</taxon>
        <taxon>Pichiomycetes</taxon>
        <taxon>Metschnikowiaceae</taxon>
        <taxon>Candidozyma</taxon>
    </lineage>
</organism>
<feature type="region of interest" description="Disordered" evidence="5">
    <location>
        <begin position="177"/>
        <end position="198"/>
    </location>
</feature>
<feature type="region of interest" description="Disordered" evidence="5">
    <location>
        <begin position="572"/>
        <end position="597"/>
    </location>
</feature>
<comment type="subcellular location">
    <subcellularLocation>
        <location evidence="4">Vacuole membrane</location>
        <topology evidence="4">Peripheral membrane protein</topology>
    </subcellularLocation>
</comment>
<evidence type="ECO:0000256" key="3">
    <source>
        <dbReference type="ARBA" id="ARBA00030028"/>
    </source>
</evidence>
<dbReference type="GeneID" id="37003629"/>
<name>A0A2V1ADL0_9ASCO</name>
<gene>
    <name evidence="7" type="ORF">CXQ87_003629</name>
</gene>